<evidence type="ECO:0000313" key="3">
    <source>
        <dbReference type="Proteomes" id="UP000320672"/>
    </source>
</evidence>
<name>A0A517MC89_9BACT</name>
<dbReference type="EMBL" id="CP036262">
    <property type="protein sequence ID" value="QDS92508.1"/>
    <property type="molecule type" value="Genomic_DNA"/>
</dbReference>
<proteinExistence type="predicted"/>
<dbReference type="Proteomes" id="UP000320672">
    <property type="component" value="Chromosome"/>
</dbReference>
<sequence length="246" mass="28228">MIRIYRTAALPPYPPLYFDDSNGEIMIVGRHAAGWGLAMGGLIAQSLLYASSFWVAFKAWEWIGEYPFEAELVRQFVLLVQIFGAGIVMQVWFKVVKHCCVKTLKTWLAERVFYSTVRIYINRRQVGFKCRRYRNGVVLPRRLKARRIRLEFISTDDRIDPYGSTESQEQQMARRSKRCLLLVVSTWPQIASGKMPGPPDRRAFPIAEMPTSICRKFNTVCNAALRLSDPTFQPKPQSTVGQDIDA</sequence>
<keyword evidence="1" id="KW-0812">Transmembrane</keyword>
<reference evidence="2 3" key="1">
    <citation type="submission" date="2019-02" db="EMBL/GenBank/DDBJ databases">
        <title>Deep-cultivation of Planctomycetes and their phenomic and genomic characterization uncovers novel biology.</title>
        <authorList>
            <person name="Wiegand S."/>
            <person name="Jogler M."/>
            <person name="Boedeker C."/>
            <person name="Pinto D."/>
            <person name="Vollmers J."/>
            <person name="Rivas-Marin E."/>
            <person name="Kohn T."/>
            <person name="Peeters S.H."/>
            <person name="Heuer A."/>
            <person name="Rast P."/>
            <person name="Oberbeckmann S."/>
            <person name="Bunk B."/>
            <person name="Jeske O."/>
            <person name="Meyerdierks A."/>
            <person name="Storesund J.E."/>
            <person name="Kallscheuer N."/>
            <person name="Luecker S."/>
            <person name="Lage O.M."/>
            <person name="Pohl T."/>
            <person name="Merkel B.J."/>
            <person name="Hornburger P."/>
            <person name="Mueller R.-W."/>
            <person name="Bruemmer F."/>
            <person name="Labrenz M."/>
            <person name="Spormann A.M."/>
            <person name="Op den Camp H."/>
            <person name="Overmann J."/>
            <person name="Amann R."/>
            <person name="Jetten M.S.M."/>
            <person name="Mascher T."/>
            <person name="Medema M.H."/>
            <person name="Devos D.P."/>
            <person name="Kaster A.-K."/>
            <person name="Ovreas L."/>
            <person name="Rohde M."/>
            <person name="Galperin M.Y."/>
            <person name="Jogler C."/>
        </authorList>
    </citation>
    <scope>NUCLEOTIDE SEQUENCE [LARGE SCALE GENOMIC DNA]</scope>
    <source>
        <strain evidence="2 3">FF011L</strain>
    </source>
</reference>
<gene>
    <name evidence="2" type="ORF">FF011L_12540</name>
</gene>
<accession>A0A517MC89</accession>
<organism evidence="2 3">
    <name type="scientific">Roseimaritima multifibrata</name>
    <dbReference type="NCBI Taxonomy" id="1930274"/>
    <lineage>
        <taxon>Bacteria</taxon>
        <taxon>Pseudomonadati</taxon>
        <taxon>Planctomycetota</taxon>
        <taxon>Planctomycetia</taxon>
        <taxon>Pirellulales</taxon>
        <taxon>Pirellulaceae</taxon>
        <taxon>Roseimaritima</taxon>
    </lineage>
</organism>
<keyword evidence="1" id="KW-1133">Transmembrane helix</keyword>
<dbReference type="AlphaFoldDB" id="A0A517MC89"/>
<evidence type="ECO:0000313" key="2">
    <source>
        <dbReference type="EMBL" id="QDS92508.1"/>
    </source>
</evidence>
<feature type="transmembrane region" description="Helical" evidence="1">
    <location>
        <begin position="76"/>
        <end position="96"/>
    </location>
</feature>
<keyword evidence="1" id="KW-0472">Membrane</keyword>
<dbReference type="RefSeq" id="WP_145350749.1">
    <property type="nucleotide sequence ID" value="NZ_CP036262.1"/>
</dbReference>
<evidence type="ECO:0000256" key="1">
    <source>
        <dbReference type="SAM" id="Phobius"/>
    </source>
</evidence>
<keyword evidence="3" id="KW-1185">Reference proteome</keyword>
<protein>
    <submittedName>
        <fullName evidence="2">Uncharacterized protein</fullName>
    </submittedName>
</protein>
<dbReference type="KEGG" id="rml:FF011L_12540"/>
<feature type="transmembrane region" description="Helical" evidence="1">
    <location>
        <begin position="35"/>
        <end position="56"/>
    </location>
</feature>